<organism evidence="2 3">
    <name type="scientific">Micromonospora tarensis</name>
    <dbReference type="NCBI Taxonomy" id="2806100"/>
    <lineage>
        <taxon>Bacteria</taxon>
        <taxon>Bacillati</taxon>
        <taxon>Actinomycetota</taxon>
        <taxon>Actinomycetes</taxon>
        <taxon>Micromonosporales</taxon>
        <taxon>Micromonosporaceae</taxon>
        <taxon>Micromonospora</taxon>
    </lineage>
</organism>
<name>A0ABS1YDC3_9ACTN</name>
<feature type="region of interest" description="Disordered" evidence="1">
    <location>
        <begin position="106"/>
        <end position="132"/>
    </location>
</feature>
<accession>A0ABS1YDC3</accession>
<gene>
    <name evidence="2" type="ORF">JM949_07725</name>
</gene>
<dbReference type="RefSeq" id="WP_203147751.1">
    <property type="nucleotide sequence ID" value="NZ_JAEVHL010000021.1"/>
</dbReference>
<sequence length="132" mass="14705">MSLDGYADRLAAVAAELVVRVRDEGPDDNAAWLAAALPDPAAREHLLYVLAAAVPDDRPWTDLTAWAVERRLKPHGTQAAAARHRYRREDLCEECRDAERVRDKLRKRAQRARARTATCTTSRSAATEEKAA</sequence>
<reference evidence="2 3" key="1">
    <citation type="submission" date="2021-01" db="EMBL/GenBank/DDBJ databases">
        <title>Draft genome sequence of Micromonospora sp. strain STR1s_6.</title>
        <authorList>
            <person name="Karlyshev A."/>
            <person name="Jawad R."/>
        </authorList>
    </citation>
    <scope>NUCLEOTIDE SEQUENCE [LARGE SCALE GENOMIC DNA]</scope>
    <source>
        <strain evidence="2 3">STR1S-6</strain>
    </source>
</reference>
<protein>
    <submittedName>
        <fullName evidence="2">Uncharacterized protein</fullName>
    </submittedName>
</protein>
<keyword evidence="3" id="KW-1185">Reference proteome</keyword>
<proteinExistence type="predicted"/>
<comment type="caution">
    <text evidence="2">The sequence shown here is derived from an EMBL/GenBank/DDBJ whole genome shotgun (WGS) entry which is preliminary data.</text>
</comment>
<evidence type="ECO:0000256" key="1">
    <source>
        <dbReference type="SAM" id="MobiDB-lite"/>
    </source>
</evidence>
<dbReference type="EMBL" id="JAEVHL010000021">
    <property type="protein sequence ID" value="MBM0275352.1"/>
    <property type="molecule type" value="Genomic_DNA"/>
</dbReference>
<evidence type="ECO:0000313" key="3">
    <source>
        <dbReference type="Proteomes" id="UP000622245"/>
    </source>
</evidence>
<evidence type="ECO:0000313" key="2">
    <source>
        <dbReference type="EMBL" id="MBM0275352.1"/>
    </source>
</evidence>
<feature type="compositionally biased region" description="Low complexity" evidence="1">
    <location>
        <begin position="115"/>
        <end position="125"/>
    </location>
</feature>
<dbReference type="Proteomes" id="UP000622245">
    <property type="component" value="Unassembled WGS sequence"/>
</dbReference>